<feature type="region of interest" description="Disordered" evidence="1">
    <location>
        <begin position="156"/>
        <end position="208"/>
    </location>
</feature>
<gene>
    <name evidence="2" type="ORF">SAMN02745170_02063</name>
</gene>
<feature type="compositionally biased region" description="Acidic residues" evidence="1">
    <location>
        <begin position="163"/>
        <end position="184"/>
    </location>
</feature>
<keyword evidence="3" id="KW-1185">Reference proteome</keyword>
<evidence type="ECO:0000256" key="1">
    <source>
        <dbReference type="SAM" id="MobiDB-lite"/>
    </source>
</evidence>
<sequence length="208" mass="23014">MADGLRIKKVKVIESTGKIKIDYQMLHGESQDEMSGIFPEEAAPEFYTAFERLIIPAVNILEMKSLKYADTRIKPYGVTFNYSKDGTMGAIINCKLSLPEAGTEVVINTPMRKCAPDDSEEAPGKYFTESAAKYLWQLESETRKYLSGKRNQLSLFGGNGEPLEADQQQDEADELADQQQEDVDGAAAMPPEVAASNVTDISQYAAQR</sequence>
<reference evidence="2 3" key="1">
    <citation type="submission" date="2016-11" db="EMBL/GenBank/DDBJ databases">
        <authorList>
            <person name="Varghese N."/>
            <person name="Submissions S."/>
        </authorList>
    </citation>
    <scope>NUCLEOTIDE SEQUENCE [LARGE SCALE GENOMIC DNA]</scope>
    <source>
        <strain evidence="2 3">DSM 15287</strain>
    </source>
</reference>
<feature type="compositionally biased region" description="Polar residues" evidence="1">
    <location>
        <begin position="196"/>
        <end position="208"/>
    </location>
</feature>
<accession>A0A1M6HQ76</accession>
<dbReference type="OrthoDB" id="3036021at2"/>
<organism evidence="2 3">
    <name type="scientific">Propionispora hippei DSM 15287</name>
    <dbReference type="NCBI Taxonomy" id="1123003"/>
    <lineage>
        <taxon>Bacteria</taxon>
        <taxon>Bacillati</taxon>
        <taxon>Bacillota</taxon>
        <taxon>Negativicutes</taxon>
        <taxon>Selenomonadales</taxon>
        <taxon>Sporomusaceae</taxon>
        <taxon>Propionispora</taxon>
    </lineage>
</organism>
<evidence type="ECO:0000313" key="3">
    <source>
        <dbReference type="Proteomes" id="UP000322917"/>
    </source>
</evidence>
<dbReference type="AlphaFoldDB" id="A0A1M6HQ76"/>
<name>A0A1M6HQ76_9FIRM</name>
<proteinExistence type="predicted"/>
<dbReference type="EMBL" id="FQZD01000014">
    <property type="protein sequence ID" value="SHJ24392.1"/>
    <property type="molecule type" value="Genomic_DNA"/>
</dbReference>
<evidence type="ECO:0000313" key="2">
    <source>
        <dbReference type="EMBL" id="SHJ24392.1"/>
    </source>
</evidence>
<dbReference type="RefSeq" id="WP_149734815.1">
    <property type="nucleotide sequence ID" value="NZ_FQZD01000014.1"/>
</dbReference>
<protein>
    <submittedName>
        <fullName evidence="2">Uncharacterized protein</fullName>
    </submittedName>
</protein>
<dbReference type="Proteomes" id="UP000322917">
    <property type="component" value="Unassembled WGS sequence"/>
</dbReference>